<keyword evidence="4" id="KW-0547">Nucleotide-binding</keyword>
<keyword evidence="1" id="KW-0677">Repeat</keyword>
<dbReference type="Proteomes" id="UP001279410">
    <property type="component" value="Unassembled WGS sequence"/>
</dbReference>
<dbReference type="InterPro" id="IPR027417">
    <property type="entry name" value="P-loop_NTPase"/>
</dbReference>
<feature type="domain" description="ABC transporter" evidence="3">
    <location>
        <begin position="83"/>
        <end position="165"/>
    </location>
</feature>
<feature type="non-terminal residue" evidence="4">
    <location>
        <position position="180"/>
    </location>
</feature>
<organism evidence="4 5">
    <name type="scientific">Lates japonicus</name>
    <name type="common">Japanese lates</name>
    <dbReference type="NCBI Taxonomy" id="270547"/>
    <lineage>
        <taxon>Eukaryota</taxon>
        <taxon>Metazoa</taxon>
        <taxon>Chordata</taxon>
        <taxon>Craniata</taxon>
        <taxon>Vertebrata</taxon>
        <taxon>Euteleostomi</taxon>
        <taxon>Actinopterygii</taxon>
        <taxon>Neopterygii</taxon>
        <taxon>Teleostei</taxon>
        <taxon>Neoteleostei</taxon>
        <taxon>Acanthomorphata</taxon>
        <taxon>Carangaria</taxon>
        <taxon>Carangaria incertae sedis</taxon>
        <taxon>Centropomidae</taxon>
        <taxon>Lates</taxon>
    </lineage>
</organism>
<accession>A0AAD3RH80</accession>
<dbReference type="PANTHER" id="PTHR19211:SF117">
    <property type="entry name" value="ATP-BINDING CASSETTE SUB-FAMILY F MEMBER 3"/>
    <property type="match status" value="1"/>
</dbReference>
<dbReference type="InterPro" id="IPR003439">
    <property type="entry name" value="ABC_transporter-like_ATP-bd"/>
</dbReference>
<dbReference type="PANTHER" id="PTHR19211">
    <property type="entry name" value="ATP-BINDING TRANSPORT PROTEIN-RELATED"/>
    <property type="match status" value="1"/>
</dbReference>
<sequence>MARSGVRRRGGALSGVNAARSGSVVMVPGRHAAEVMLASQNRSQPTSHPPREQEVAGDETQRHRAPLESDTLRGGAAGSGEEAERRIASGKQDEQKPENIQDPAGGDQADKASARASVILAGLGFSPKMQQQATKEFSGGWRMRLALARALFARPDLLLLDEPTNMLDVRAILWLENYLQ</sequence>
<dbReference type="GO" id="GO:0005524">
    <property type="term" value="F:ATP binding"/>
    <property type="evidence" value="ECO:0007669"/>
    <property type="project" value="UniProtKB-KW"/>
</dbReference>
<feature type="region of interest" description="Disordered" evidence="2">
    <location>
        <begin position="1"/>
        <end position="112"/>
    </location>
</feature>
<evidence type="ECO:0000313" key="4">
    <source>
        <dbReference type="EMBL" id="GLD68627.1"/>
    </source>
</evidence>
<feature type="compositionally biased region" description="Basic and acidic residues" evidence="2">
    <location>
        <begin position="82"/>
        <end position="99"/>
    </location>
</feature>
<reference evidence="4" key="1">
    <citation type="submission" date="2022-08" db="EMBL/GenBank/DDBJ databases">
        <title>Genome sequencing of akame (Lates japonicus).</title>
        <authorList>
            <person name="Hashiguchi Y."/>
            <person name="Takahashi H."/>
        </authorList>
    </citation>
    <scope>NUCLEOTIDE SEQUENCE</scope>
    <source>
        <strain evidence="4">Kochi</strain>
    </source>
</reference>
<name>A0AAD3RH80_LATJO</name>
<evidence type="ECO:0000256" key="1">
    <source>
        <dbReference type="ARBA" id="ARBA00022737"/>
    </source>
</evidence>
<dbReference type="SUPFAM" id="SSF52540">
    <property type="entry name" value="P-loop containing nucleoside triphosphate hydrolases"/>
    <property type="match status" value="1"/>
</dbReference>
<comment type="caution">
    <text evidence="4">The sequence shown here is derived from an EMBL/GenBank/DDBJ whole genome shotgun (WGS) entry which is preliminary data.</text>
</comment>
<dbReference type="GO" id="GO:0016887">
    <property type="term" value="F:ATP hydrolysis activity"/>
    <property type="evidence" value="ECO:0007669"/>
    <property type="project" value="InterPro"/>
</dbReference>
<evidence type="ECO:0000313" key="5">
    <source>
        <dbReference type="Proteomes" id="UP001279410"/>
    </source>
</evidence>
<evidence type="ECO:0000256" key="2">
    <source>
        <dbReference type="SAM" id="MobiDB-lite"/>
    </source>
</evidence>
<dbReference type="AlphaFoldDB" id="A0AAD3RH80"/>
<dbReference type="InterPro" id="IPR050611">
    <property type="entry name" value="ABCF"/>
</dbReference>
<gene>
    <name evidence="4" type="ORF">AKAME5_001994000</name>
</gene>
<dbReference type="Gene3D" id="3.40.50.300">
    <property type="entry name" value="P-loop containing nucleotide triphosphate hydrolases"/>
    <property type="match status" value="1"/>
</dbReference>
<keyword evidence="4" id="KW-0067">ATP-binding</keyword>
<protein>
    <submittedName>
        <fullName evidence="4">ATP-binding cassette sub-family F member 3</fullName>
    </submittedName>
</protein>
<dbReference type="EMBL" id="BRZM01000143">
    <property type="protein sequence ID" value="GLD68627.1"/>
    <property type="molecule type" value="Genomic_DNA"/>
</dbReference>
<keyword evidence="5" id="KW-1185">Reference proteome</keyword>
<dbReference type="Pfam" id="PF00005">
    <property type="entry name" value="ABC_tran"/>
    <property type="match status" value="1"/>
</dbReference>
<proteinExistence type="predicted"/>
<evidence type="ECO:0000259" key="3">
    <source>
        <dbReference type="Pfam" id="PF00005"/>
    </source>
</evidence>
<feature type="compositionally biased region" description="Basic and acidic residues" evidence="2">
    <location>
        <begin position="49"/>
        <end position="71"/>
    </location>
</feature>
<feature type="compositionally biased region" description="Basic residues" evidence="2">
    <location>
        <begin position="1"/>
        <end position="10"/>
    </location>
</feature>